<dbReference type="RefSeq" id="WP_227422564.1">
    <property type="nucleotide sequence ID" value="NZ_CP071868.1"/>
</dbReference>
<keyword evidence="2" id="KW-0396">Initiation factor</keyword>
<keyword evidence="2" id="KW-0648">Protein biosynthesis</keyword>
<evidence type="ECO:0000313" key="2">
    <source>
        <dbReference type="EMBL" id="QTE28331.1"/>
    </source>
</evidence>
<gene>
    <name evidence="2" type="ORF">J4E96_13190</name>
</gene>
<proteinExistence type="predicted"/>
<evidence type="ECO:0000313" key="3">
    <source>
        <dbReference type="Proteomes" id="UP000663937"/>
    </source>
</evidence>
<protein>
    <submittedName>
        <fullName evidence="2">Translation initiation factor 2</fullName>
    </submittedName>
</protein>
<accession>A0A8A4ZA78</accession>
<organism evidence="2 3">
    <name type="scientific">Pengzhenrongella sicca</name>
    <dbReference type="NCBI Taxonomy" id="2819238"/>
    <lineage>
        <taxon>Bacteria</taxon>
        <taxon>Bacillati</taxon>
        <taxon>Actinomycetota</taxon>
        <taxon>Actinomycetes</taxon>
        <taxon>Micrococcales</taxon>
        <taxon>Pengzhenrongella</taxon>
    </lineage>
</organism>
<dbReference type="AlphaFoldDB" id="A0A8A4ZA78"/>
<dbReference type="GO" id="GO:0003743">
    <property type="term" value="F:translation initiation factor activity"/>
    <property type="evidence" value="ECO:0007669"/>
    <property type="project" value="UniProtKB-KW"/>
</dbReference>
<dbReference type="KEGG" id="psic:J4E96_13190"/>
<reference evidence="2" key="1">
    <citation type="submission" date="2021-03" db="EMBL/GenBank/DDBJ databases">
        <title>Pengzhenrongella sicca gen. nov., sp. nov., a new member of suborder Micrococcineae isolated from High-Arctic tundra soil.</title>
        <authorList>
            <person name="Peng F."/>
        </authorList>
    </citation>
    <scope>NUCLEOTIDE SEQUENCE</scope>
    <source>
        <strain evidence="2">LRZ-2</strain>
    </source>
</reference>
<keyword evidence="3" id="KW-1185">Reference proteome</keyword>
<dbReference type="EMBL" id="CP071868">
    <property type="protein sequence ID" value="QTE28331.1"/>
    <property type="molecule type" value="Genomic_DNA"/>
</dbReference>
<feature type="compositionally biased region" description="Basic and acidic residues" evidence="1">
    <location>
        <begin position="23"/>
        <end position="52"/>
    </location>
</feature>
<name>A0A8A4ZA78_9MICO</name>
<evidence type="ECO:0000256" key="1">
    <source>
        <dbReference type="SAM" id="MobiDB-lite"/>
    </source>
</evidence>
<sequence>MASEQENEAARRYIEAGKVSAAEARKSGTPEYDPRAHERAVEHERKMADELAKAQAQQ</sequence>
<feature type="region of interest" description="Disordered" evidence="1">
    <location>
        <begin position="1"/>
        <end position="58"/>
    </location>
</feature>
<dbReference type="Proteomes" id="UP000663937">
    <property type="component" value="Chromosome"/>
</dbReference>